<feature type="transmembrane region" description="Helical" evidence="6">
    <location>
        <begin position="401"/>
        <end position="419"/>
    </location>
</feature>
<protein>
    <submittedName>
        <fullName evidence="7">Amino acid permease YhdG</fullName>
    </submittedName>
</protein>
<feature type="transmembrane region" description="Helical" evidence="6">
    <location>
        <begin position="236"/>
        <end position="261"/>
    </location>
</feature>
<keyword evidence="5 6" id="KW-0472">Membrane</keyword>
<feature type="transmembrane region" description="Helical" evidence="6">
    <location>
        <begin position="320"/>
        <end position="343"/>
    </location>
</feature>
<evidence type="ECO:0000313" key="7">
    <source>
        <dbReference type="EMBL" id="QYF49226.1"/>
    </source>
</evidence>
<keyword evidence="3 6" id="KW-0812">Transmembrane</keyword>
<name>A0ABX8V257_9BACT</name>
<evidence type="ECO:0000256" key="3">
    <source>
        <dbReference type="ARBA" id="ARBA00022692"/>
    </source>
</evidence>
<feature type="transmembrane region" description="Helical" evidence="6">
    <location>
        <begin position="431"/>
        <end position="450"/>
    </location>
</feature>
<dbReference type="PANTHER" id="PTHR43243:SF4">
    <property type="entry name" value="CATIONIC AMINO ACID TRANSPORTER 4"/>
    <property type="match status" value="1"/>
</dbReference>
<dbReference type="RefSeq" id="WP_215217711.1">
    <property type="nucleotide sequence ID" value="NZ_CP075587.1"/>
</dbReference>
<proteinExistence type="predicted"/>
<evidence type="ECO:0000256" key="2">
    <source>
        <dbReference type="ARBA" id="ARBA00022448"/>
    </source>
</evidence>
<feature type="transmembrane region" description="Helical" evidence="6">
    <location>
        <begin position="456"/>
        <end position="475"/>
    </location>
</feature>
<evidence type="ECO:0000256" key="6">
    <source>
        <dbReference type="SAM" id="Phobius"/>
    </source>
</evidence>
<feature type="transmembrane region" description="Helical" evidence="6">
    <location>
        <begin position="373"/>
        <end position="395"/>
    </location>
</feature>
<organism evidence="7 8">
    <name type="scientific">Candidatus Rhabdochlamydia oedothoracis</name>
    <dbReference type="NCBI Taxonomy" id="2720720"/>
    <lineage>
        <taxon>Bacteria</taxon>
        <taxon>Pseudomonadati</taxon>
        <taxon>Chlamydiota</taxon>
        <taxon>Chlamydiia</taxon>
        <taxon>Parachlamydiales</taxon>
        <taxon>Candidatus Rhabdochlamydiaceae</taxon>
        <taxon>Candidatus Rhabdochlamydia</taxon>
    </lineage>
</organism>
<dbReference type="Pfam" id="PF13520">
    <property type="entry name" value="AA_permease_2"/>
    <property type="match status" value="1"/>
</dbReference>
<evidence type="ECO:0000313" key="8">
    <source>
        <dbReference type="Proteomes" id="UP000826014"/>
    </source>
</evidence>
<reference evidence="7 8" key="1">
    <citation type="journal article" date="2022" name="bioRxiv">
        <title>Ecology and evolution of chlamydial symbionts of arthropods.</title>
        <authorList>
            <person name="Halter T."/>
            <person name="Koestlbacher S."/>
            <person name="Collingro A."/>
            <person name="Sixt B.S."/>
            <person name="Toenshoff E.R."/>
            <person name="Hendrickx F."/>
            <person name="Kostanjsek R."/>
            <person name="Horn M."/>
        </authorList>
    </citation>
    <scope>NUCLEOTIDE SEQUENCE [LARGE SCALE GENOMIC DNA]</scope>
    <source>
        <strain evidence="7">W744xW776</strain>
    </source>
</reference>
<sequence>MSKQLFVKKSLKDLLGQASQSSRGLTRSLGPVNLTAMGVGAIIGAGIFVLTGQAAAQYAGPGILISFVLAAMICIFAALCYAEFASLIPIAGSAYTYAYVTMGELTAWIIGWGLTMEYLFSAATVSVGWSGYFVSLLKDFGIQLPSFLAGSPLSYEIGIGWTTTDAIMNLPAMFIVAIMGTLVCIGIKAAAGFNNLMVIIKMGVILLFIGCGVAFINLDHLIPFIPENTGEFGAYGFSGILRGAGVVFFAFIGFDALSTLAQEARNPQKDLPIGMLGSLGISTLAYIVIGIILLGIVPYTMLDVPDPIAIAVNALGPKFIWLRLVLKFAILAGLTSVVLVMILGQSRIFYTMANDGLLPKPFSQISKRFHTPFFTSIVVTLAAMLLAGVFPVGILGQLTSMGALLAFAIVCFGILILRYKQPLLHRPFKTPFVPWIPLAGTLCCIIQMLAFPAVSWWQMFIWMVIGCIIYFSYGIKNSKIRHPVKK</sequence>
<evidence type="ECO:0000256" key="5">
    <source>
        <dbReference type="ARBA" id="ARBA00023136"/>
    </source>
</evidence>
<accession>A0ABX8V257</accession>
<feature type="transmembrane region" description="Helical" evidence="6">
    <location>
        <begin position="170"/>
        <end position="191"/>
    </location>
</feature>
<dbReference type="InterPro" id="IPR002293">
    <property type="entry name" value="AA/rel_permease1"/>
</dbReference>
<evidence type="ECO:0000256" key="4">
    <source>
        <dbReference type="ARBA" id="ARBA00022989"/>
    </source>
</evidence>
<feature type="transmembrane region" description="Helical" evidence="6">
    <location>
        <begin position="32"/>
        <end position="56"/>
    </location>
</feature>
<dbReference type="PANTHER" id="PTHR43243">
    <property type="entry name" value="INNER MEMBRANE TRANSPORTER YGJI-RELATED"/>
    <property type="match status" value="1"/>
</dbReference>
<evidence type="ECO:0000256" key="1">
    <source>
        <dbReference type="ARBA" id="ARBA00004141"/>
    </source>
</evidence>
<gene>
    <name evidence="7" type="ORF">RHABOEDO_001524</name>
</gene>
<dbReference type="PIRSF" id="PIRSF006060">
    <property type="entry name" value="AA_transporter"/>
    <property type="match status" value="1"/>
</dbReference>
<dbReference type="Proteomes" id="UP000826014">
    <property type="component" value="Chromosome"/>
</dbReference>
<dbReference type="EMBL" id="CP075587">
    <property type="protein sequence ID" value="QYF49226.1"/>
    <property type="molecule type" value="Genomic_DNA"/>
</dbReference>
<feature type="transmembrane region" description="Helical" evidence="6">
    <location>
        <begin position="198"/>
        <end position="216"/>
    </location>
</feature>
<comment type="subcellular location">
    <subcellularLocation>
        <location evidence="1">Membrane</location>
        <topology evidence="1">Multi-pass membrane protein</topology>
    </subcellularLocation>
</comment>
<keyword evidence="8" id="KW-1185">Reference proteome</keyword>
<keyword evidence="2" id="KW-0813">Transport</keyword>
<dbReference type="Gene3D" id="1.20.1740.10">
    <property type="entry name" value="Amino acid/polyamine transporter I"/>
    <property type="match status" value="1"/>
</dbReference>
<keyword evidence="4 6" id="KW-1133">Transmembrane helix</keyword>
<feature type="transmembrane region" description="Helical" evidence="6">
    <location>
        <begin position="273"/>
        <end position="300"/>
    </location>
</feature>
<feature type="transmembrane region" description="Helical" evidence="6">
    <location>
        <begin position="62"/>
        <end position="82"/>
    </location>
</feature>